<sequence>MKLVPLIDWCFVF</sequence>
<proteinExistence type="predicted"/>
<dbReference type="EMBL" id="GGEC01066811">
    <property type="protein sequence ID" value="MBX47295.1"/>
    <property type="molecule type" value="Transcribed_RNA"/>
</dbReference>
<reference evidence="1" key="1">
    <citation type="submission" date="2018-02" db="EMBL/GenBank/DDBJ databases">
        <title>Rhizophora mucronata_Transcriptome.</title>
        <authorList>
            <person name="Meera S.P."/>
            <person name="Sreeshan A."/>
            <person name="Augustine A."/>
        </authorList>
    </citation>
    <scope>NUCLEOTIDE SEQUENCE</scope>
    <source>
        <tissue evidence="1">Leaf</tissue>
    </source>
</reference>
<accession>A0A2P2NXU8</accession>
<organism evidence="1">
    <name type="scientific">Rhizophora mucronata</name>
    <name type="common">Asiatic mangrove</name>
    <dbReference type="NCBI Taxonomy" id="61149"/>
    <lineage>
        <taxon>Eukaryota</taxon>
        <taxon>Viridiplantae</taxon>
        <taxon>Streptophyta</taxon>
        <taxon>Embryophyta</taxon>
        <taxon>Tracheophyta</taxon>
        <taxon>Spermatophyta</taxon>
        <taxon>Magnoliopsida</taxon>
        <taxon>eudicotyledons</taxon>
        <taxon>Gunneridae</taxon>
        <taxon>Pentapetalae</taxon>
        <taxon>rosids</taxon>
        <taxon>fabids</taxon>
        <taxon>Malpighiales</taxon>
        <taxon>Rhizophoraceae</taxon>
        <taxon>Rhizophora</taxon>
    </lineage>
</organism>
<name>A0A2P2NXU8_RHIMU</name>
<protein>
    <submittedName>
        <fullName evidence="1">Uncharacterized protein</fullName>
    </submittedName>
</protein>
<evidence type="ECO:0000313" key="1">
    <source>
        <dbReference type="EMBL" id="MBX47295.1"/>
    </source>
</evidence>